<feature type="transmembrane region" description="Helical" evidence="1">
    <location>
        <begin position="7"/>
        <end position="30"/>
    </location>
</feature>
<evidence type="ECO:0000256" key="1">
    <source>
        <dbReference type="SAM" id="Phobius"/>
    </source>
</evidence>
<keyword evidence="1" id="KW-0812">Transmembrane</keyword>
<dbReference type="EMBL" id="JAKNJB010000049">
    <property type="protein sequence ID" value="MCG4528906.1"/>
    <property type="molecule type" value="Genomic_DNA"/>
</dbReference>
<evidence type="ECO:0000313" key="4">
    <source>
        <dbReference type="Proteomes" id="UP001200313"/>
    </source>
</evidence>
<evidence type="ECO:0008006" key="6">
    <source>
        <dbReference type="Google" id="ProtNLM"/>
    </source>
</evidence>
<dbReference type="RefSeq" id="WP_238075121.1">
    <property type="nucleotide sequence ID" value="NZ_JAKNJB010000049.1"/>
</dbReference>
<name>A0AAW5JWA3_9FIRM</name>
<keyword evidence="4" id="KW-1185">Reference proteome</keyword>
<dbReference type="Proteomes" id="UP001200313">
    <property type="component" value="Unassembled WGS sequence"/>
</dbReference>
<organism evidence="3 5">
    <name type="scientific">Intestinimonas massiliensis</name>
    <name type="common">ex Afouda et al. 2020</name>
    <dbReference type="NCBI Taxonomy" id="1673721"/>
    <lineage>
        <taxon>Bacteria</taxon>
        <taxon>Bacillati</taxon>
        <taxon>Bacillota</taxon>
        <taxon>Clostridia</taxon>
        <taxon>Eubacteriales</taxon>
        <taxon>Intestinimonas</taxon>
    </lineage>
</organism>
<evidence type="ECO:0000313" key="5">
    <source>
        <dbReference type="Proteomes" id="UP001204562"/>
    </source>
</evidence>
<dbReference type="EMBL" id="JANFYS010000037">
    <property type="protein sequence ID" value="MCQ4771589.1"/>
    <property type="molecule type" value="Genomic_DNA"/>
</dbReference>
<keyword evidence="1" id="KW-0472">Membrane</keyword>
<reference evidence="2 4" key="1">
    <citation type="submission" date="2022-01" db="EMBL/GenBank/DDBJ databases">
        <title>Collection of gut derived symbiotic bacterial strains cultured from healthy donors.</title>
        <authorList>
            <person name="Lin H."/>
            <person name="Kohout C."/>
            <person name="Waligurski E."/>
            <person name="Pamer E.G."/>
        </authorList>
    </citation>
    <scope>NUCLEOTIDE SEQUENCE [LARGE SCALE GENOMIC DNA]</scope>
    <source>
        <strain evidence="2 4">DFI.3.7</strain>
    </source>
</reference>
<feature type="transmembrane region" description="Helical" evidence="1">
    <location>
        <begin position="42"/>
        <end position="65"/>
    </location>
</feature>
<evidence type="ECO:0000313" key="3">
    <source>
        <dbReference type="EMBL" id="MCQ4771589.1"/>
    </source>
</evidence>
<dbReference type="Proteomes" id="UP001204562">
    <property type="component" value="Unassembled WGS sequence"/>
</dbReference>
<protein>
    <recommendedName>
        <fullName evidence="6">DUF3311 domain-containing protein</fullName>
    </recommendedName>
</protein>
<reference evidence="3" key="2">
    <citation type="submission" date="2022-06" db="EMBL/GenBank/DDBJ databases">
        <title>Isolation of gut microbiota from human fecal samples.</title>
        <authorList>
            <person name="Pamer E.G."/>
            <person name="Barat B."/>
            <person name="Waligurski E."/>
            <person name="Medina S."/>
            <person name="Paddock L."/>
            <person name="Mostad J."/>
        </authorList>
    </citation>
    <scope>NUCLEOTIDE SEQUENCE</scope>
    <source>
        <strain evidence="3">DFI.9.91</strain>
    </source>
</reference>
<gene>
    <name evidence="2" type="ORF">L0P79_17860</name>
    <name evidence="3" type="ORF">NE579_14170</name>
</gene>
<evidence type="ECO:0000313" key="2">
    <source>
        <dbReference type="EMBL" id="MCG4528906.1"/>
    </source>
</evidence>
<comment type="caution">
    <text evidence="3">The sequence shown here is derived from an EMBL/GenBank/DDBJ whole genome shotgun (WGS) entry which is preliminary data.</text>
</comment>
<proteinExistence type="predicted"/>
<sequence>MNQPKPNATLFIIINIIFFAFNFLVIPILPNPILFGWLSLHYLLFFGTAPIGSLIWGTYFIQFFARQKDI</sequence>
<keyword evidence="1" id="KW-1133">Transmembrane helix</keyword>
<dbReference type="AlphaFoldDB" id="A0AAW5JWA3"/>
<accession>A0AAW5JWA3</accession>